<organism evidence="1">
    <name type="scientific">Spironucleus salmonicida</name>
    <dbReference type="NCBI Taxonomy" id="348837"/>
    <lineage>
        <taxon>Eukaryota</taxon>
        <taxon>Metamonada</taxon>
        <taxon>Diplomonadida</taxon>
        <taxon>Hexamitidae</taxon>
        <taxon>Hexamitinae</taxon>
        <taxon>Spironucleus</taxon>
    </lineage>
</organism>
<evidence type="ECO:0000313" key="2">
    <source>
        <dbReference type="EMBL" id="KAH0575237.1"/>
    </source>
</evidence>
<reference evidence="2" key="2">
    <citation type="submission" date="2020-12" db="EMBL/GenBank/DDBJ databases">
        <title>New Spironucleus salmonicida genome in near-complete chromosomes.</title>
        <authorList>
            <person name="Xu F."/>
            <person name="Kurt Z."/>
            <person name="Jimenez-Gonzalez A."/>
            <person name="Astvaldsson A."/>
            <person name="Andersson J.O."/>
            <person name="Svard S.G."/>
        </authorList>
    </citation>
    <scope>NUCLEOTIDE SEQUENCE</scope>
    <source>
        <strain evidence="2">ATCC 50377</strain>
    </source>
</reference>
<dbReference type="AlphaFoldDB" id="V6LVX4"/>
<dbReference type="EMBL" id="KI545978">
    <property type="protein sequence ID" value="EST48715.1"/>
    <property type="molecule type" value="Genomic_DNA"/>
</dbReference>
<name>V6LVX4_9EUKA</name>
<evidence type="ECO:0000313" key="1">
    <source>
        <dbReference type="EMBL" id="EST48715.1"/>
    </source>
</evidence>
<dbReference type="VEuPathDB" id="GiardiaDB:SS50377_22864"/>
<reference evidence="1 2" key="1">
    <citation type="journal article" date="2014" name="PLoS Genet.">
        <title>The Genome of Spironucleus salmonicida Highlights a Fish Pathogen Adapted to Fluctuating Environments.</title>
        <authorList>
            <person name="Xu F."/>
            <person name="Jerlstrom-Hultqvist J."/>
            <person name="Einarsson E."/>
            <person name="Astvaldsson A."/>
            <person name="Svard S.G."/>
            <person name="Andersson J.O."/>
        </authorList>
    </citation>
    <scope>NUCLEOTIDE SEQUENCE</scope>
    <source>
        <strain evidence="2">ATCC 50377</strain>
    </source>
</reference>
<dbReference type="Proteomes" id="UP000018208">
    <property type="component" value="Unassembled WGS sequence"/>
</dbReference>
<proteinExistence type="predicted"/>
<accession>V6LVX4</accession>
<dbReference type="EMBL" id="AUWU02000003">
    <property type="protein sequence ID" value="KAH0575237.1"/>
    <property type="molecule type" value="Genomic_DNA"/>
</dbReference>
<evidence type="ECO:0000313" key="3">
    <source>
        <dbReference type="Proteomes" id="UP000018208"/>
    </source>
</evidence>
<sequence length="193" mass="22985">MTVSYTVFTMALKLALQEFHSIYALQYQLPPLPFEPFQYYNYIINSDLLKKGFLSYLRVHVCEVYRLREDTMPLKMEERSFNRIYKQTVLGIQQSKRKESGTKLATYENYLIQDTNYDNTRFLNKFKEEMLKIQACWVPYQVPNKPEIVLVQKMEKFQFPKYLLEQIAILTLDDNVQSKQQNGAYKNAQNSVK</sequence>
<keyword evidence="3" id="KW-1185">Reference proteome</keyword>
<protein>
    <submittedName>
        <fullName evidence="1">Uncharacterized protein</fullName>
    </submittedName>
</protein>
<gene>
    <name evidence="1" type="ORF">SS50377_11030</name>
    <name evidence="2" type="ORF">SS50377_22864</name>
</gene>